<dbReference type="STRING" id="1912795.BK816_07425"/>
<dbReference type="PANTHER" id="PTHR30042">
    <property type="entry name" value="POTASSIUM-TRANSPORTING ATPASE C CHAIN"/>
    <property type="match status" value="1"/>
</dbReference>
<keyword evidence="3" id="KW-0633">Potassium transport</keyword>
<evidence type="ECO:0000256" key="2">
    <source>
        <dbReference type="ARBA" id="ARBA00022475"/>
    </source>
</evidence>
<keyword evidence="7" id="KW-0630">Potassium</keyword>
<dbReference type="PANTHER" id="PTHR30042:SF2">
    <property type="entry name" value="POTASSIUM-TRANSPORTING ATPASE KDPC SUBUNIT"/>
    <property type="match status" value="1"/>
</dbReference>
<evidence type="ECO:0000256" key="7">
    <source>
        <dbReference type="ARBA" id="ARBA00022958"/>
    </source>
</evidence>
<evidence type="ECO:0000256" key="11">
    <source>
        <dbReference type="SAM" id="Phobius"/>
    </source>
</evidence>
<keyword evidence="4 11" id="KW-0812">Transmembrane</keyword>
<evidence type="ECO:0000256" key="4">
    <source>
        <dbReference type="ARBA" id="ARBA00022692"/>
    </source>
</evidence>
<keyword evidence="9" id="KW-0406">Ion transport</keyword>
<dbReference type="InterPro" id="IPR003820">
    <property type="entry name" value="KdpC"/>
</dbReference>
<dbReference type="RefSeq" id="WP_071164604.1">
    <property type="nucleotide sequence ID" value="NZ_CP017812.1"/>
</dbReference>
<keyword evidence="2" id="KW-1003">Cell membrane</keyword>
<dbReference type="OrthoDB" id="9788285at2"/>
<dbReference type="GO" id="GO:0005524">
    <property type="term" value="F:ATP binding"/>
    <property type="evidence" value="ECO:0007669"/>
    <property type="project" value="UniProtKB-KW"/>
</dbReference>
<keyword evidence="1" id="KW-0813">Transport</keyword>
<dbReference type="Pfam" id="PF02669">
    <property type="entry name" value="KdpC"/>
    <property type="match status" value="1"/>
</dbReference>
<evidence type="ECO:0000256" key="8">
    <source>
        <dbReference type="ARBA" id="ARBA00022989"/>
    </source>
</evidence>
<evidence type="ECO:0000313" key="12">
    <source>
        <dbReference type="EMBL" id="AOZ73141.1"/>
    </source>
</evidence>
<feature type="transmembrane region" description="Helical" evidence="11">
    <location>
        <begin position="15"/>
        <end position="38"/>
    </location>
</feature>
<evidence type="ECO:0000256" key="10">
    <source>
        <dbReference type="ARBA" id="ARBA00023136"/>
    </source>
</evidence>
<proteinExistence type="predicted"/>
<keyword evidence="13" id="KW-1185">Reference proteome</keyword>
<evidence type="ECO:0000256" key="3">
    <source>
        <dbReference type="ARBA" id="ARBA00022538"/>
    </source>
</evidence>
<evidence type="ECO:0000256" key="1">
    <source>
        <dbReference type="ARBA" id="ARBA00022448"/>
    </source>
</evidence>
<keyword evidence="5" id="KW-0547">Nucleotide-binding</keyword>
<gene>
    <name evidence="12" type="ORF">BK816_07425</name>
</gene>
<evidence type="ECO:0000313" key="13">
    <source>
        <dbReference type="Proteomes" id="UP000176288"/>
    </source>
</evidence>
<reference evidence="12 13" key="1">
    <citation type="submission" date="2016-10" db="EMBL/GenBank/DDBJ databases">
        <title>Actinomyces aegypiusis sp. nov., isolated from the Aegypius monachus in Qinghai Tibet Plateau China.</title>
        <authorList>
            <person name="Wang Y."/>
        </authorList>
    </citation>
    <scope>NUCLEOTIDE SEQUENCE [LARGE SCALE GENOMIC DNA]</scope>
    <source>
        <strain evidence="12 13">VUL4_3</strain>
    </source>
</reference>
<sequence length="185" mass="20412">MNINLKRVFRATRAILVYTLVFGVIYTLVMTGIGQAVFSHRVNGSLVEKDGKVIASEYLSQPMKGEKYLQGRWELEDTESFPGHYFAGPTNQAVSYPEYQKTLQERAKSLNLPAPVGIDLVTGSGSGLDPNISLSSAMSQAPRIAKSRGLEQSQVEDVIKRHTAGNYWQPITNVLLVNLELDGLK</sequence>
<dbReference type="PIRSF" id="PIRSF001296">
    <property type="entry name" value="K_ATPase_KdpC"/>
    <property type="match status" value="1"/>
</dbReference>
<evidence type="ECO:0008006" key="14">
    <source>
        <dbReference type="Google" id="ProtNLM"/>
    </source>
</evidence>
<keyword evidence="6" id="KW-0067">ATP-binding</keyword>
<dbReference type="GO" id="GO:0008556">
    <property type="term" value="F:P-type potassium transmembrane transporter activity"/>
    <property type="evidence" value="ECO:0007669"/>
    <property type="project" value="InterPro"/>
</dbReference>
<organism evidence="12 13">
    <name type="scientific">Boudabousia tangfeifanii</name>
    <dbReference type="NCBI Taxonomy" id="1912795"/>
    <lineage>
        <taxon>Bacteria</taxon>
        <taxon>Bacillati</taxon>
        <taxon>Actinomycetota</taxon>
        <taxon>Actinomycetes</taxon>
        <taxon>Actinomycetales</taxon>
        <taxon>Actinomycetaceae</taxon>
        <taxon>Boudabousia</taxon>
    </lineage>
</organism>
<keyword evidence="10 11" id="KW-0472">Membrane</keyword>
<dbReference type="GO" id="GO:0016020">
    <property type="term" value="C:membrane"/>
    <property type="evidence" value="ECO:0007669"/>
    <property type="project" value="InterPro"/>
</dbReference>
<dbReference type="AlphaFoldDB" id="A0A1D9ML99"/>
<evidence type="ECO:0000256" key="9">
    <source>
        <dbReference type="ARBA" id="ARBA00023065"/>
    </source>
</evidence>
<accession>A0A1D9ML99</accession>
<evidence type="ECO:0000256" key="5">
    <source>
        <dbReference type="ARBA" id="ARBA00022741"/>
    </source>
</evidence>
<dbReference type="KEGG" id="avu:BK816_07425"/>
<protein>
    <recommendedName>
        <fullName evidence="14">Potassium-binding and translocating subunit C</fullName>
    </recommendedName>
</protein>
<name>A0A1D9ML99_9ACTO</name>
<evidence type="ECO:0000256" key="6">
    <source>
        <dbReference type="ARBA" id="ARBA00022840"/>
    </source>
</evidence>
<keyword evidence="8 11" id="KW-1133">Transmembrane helix</keyword>
<dbReference type="EMBL" id="CP017812">
    <property type="protein sequence ID" value="AOZ73141.1"/>
    <property type="molecule type" value="Genomic_DNA"/>
</dbReference>
<dbReference type="Proteomes" id="UP000176288">
    <property type="component" value="Chromosome"/>
</dbReference>